<accession>A0A378QCH8</accession>
<dbReference type="AlphaFoldDB" id="A0A378QCH8"/>
<evidence type="ECO:0000313" key="1">
    <source>
        <dbReference type="EMBL" id="STY98616.1"/>
    </source>
</evidence>
<dbReference type="RefSeq" id="WP_115265797.1">
    <property type="nucleotide sequence ID" value="NZ_UGPW01000003.1"/>
</dbReference>
<name>A0A378QCH8_9GAMM</name>
<dbReference type="EMBL" id="UGPW01000003">
    <property type="protein sequence ID" value="STY98616.1"/>
    <property type="molecule type" value="Genomic_DNA"/>
</dbReference>
<gene>
    <name evidence="1" type="ORF">NCTC11227_02292</name>
</gene>
<proteinExistence type="predicted"/>
<protein>
    <recommendedName>
        <fullName evidence="3">Antitoxin VbhA domain-containing protein</fullName>
    </recommendedName>
</protein>
<reference evidence="1 2" key="1">
    <citation type="submission" date="2018-06" db="EMBL/GenBank/DDBJ databases">
        <authorList>
            <consortium name="Pathogen Informatics"/>
            <person name="Doyle S."/>
        </authorList>
    </citation>
    <scope>NUCLEOTIDE SEQUENCE [LARGE SCALE GENOMIC DNA]</scope>
    <source>
        <strain evidence="1 2">NCTC11227</strain>
    </source>
</reference>
<evidence type="ECO:0000313" key="2">
    <source>
        <dbReference type="Proteomes" id="UP000255102"/>
    </source>
</evidence>
<sequence>MSAVLDHDFDIDLERQELARQAEQTAFELEGLEALRHYQATGLHITGDELKAYISNLANSGLAELPQCHS</sequence>
<organism evidence="1 2">
    <name type="scientific">Moraxella ovis</name>
    <dbReference type="NCBI Taxonomy" id="29433"/>
    <lineage>
        <taxon>Bacteria</taxon>
        <taxon>Pseudomonadati</taxon>
        <taxon>Pseudomonadota</taxon>
        <taxon>Gammaproteobacteria</taxon>
        <taxon>Moraxellales</taxon>
        <taxon>Moraxellaceae</taxon>
        <taxon>Moraxella</taxon>
    </lineage>
</organism>
<dbReference type="Proteomes" id="UP000255102">
    <property type="component" value="Unassembled WGS sequence"/>
</dbReference>
<evidence type="ECO:0008006" key="3">
    <source>
        <dbReference type="Google" id="ProtNLM"/>
    </source>
</evidence>